<keyword evidence="8" id="KW-0804">Transcription</keyword>
<reference evidence="15" key="1">
    <citation type="journal article" date="2019" name="Int. J. Syst. Evol. Microbiol.">
        <title>The Global Catalogue of Microorganisms (GCM) 10K type strain sequencing project: providing services to taxonomists for standard genome sequencing and annotation.</title>
        <authorList>
            <consortium name="The Broad Institute Genomics Platform"/>
            <consortium name="The Broad Institute Genome Sequencing Center for Infectious Disease"/>
            <person name="Wu L."/>
            <person name="Ma J."/>
        </authorList>
    </citation>
    <scope>NUCLEOTIDE SEQUENCE [LARGE SCALE GENOMIC DNA]</scope>
    <source>
        <strain evidence="15">CGMCC 1.16455</strain>
    </source>
</reference>
<evidence type="ECO:0000256" key="10">
    <source>
        <dbReference type="ARBA" id="ARBA00030803"/>
    </source>
</evidence>
<evidence type="ECO:0000313" key="14">
    <source>
        <dbReference type="EMBL" id="MFC5298281.1"/>
    </source>
</evidence>
<dbReference type="PANTHER" id="PTHR37461:SF1">
    <property type="entry name" value="ANTI-SIGMA-K FACTOR RSKA"/>
    <property type="match status" value="1"/>
</dbReference>
<evidence type="ECO:0000256" key="9">
    <source>
        <dbReference type="ARBA" id="ARBA00029829"/>
    </source>
</evidence>
<evidence type="ECO:0000256" key="5">
    <source>
        <dbReference type="ARBA" id="ARBA00022989"/>
    </source>
</evidence>
<evidence type="ECO:0000313" key="15">
    <source>
        <dbReference type="Proteomes" id="UP001595937"/>
    </source>
</evidence>
<dbReference type="Proteomes" id="UP001595937">
    <property type="component" value="Unassembled WGS sequence"/>
</dbReference>
<evidence type="ECO:0000256" key="4">
    <source>
        <dbReference type="ARBA" id="ARBA00022692"/>
    </source>
</evidence>
<gene>
    <name evidence="14" type="ORF">ACFPK8_12230</name>
</gene>
<feature type="compositionally biased region" description="Polar residues" evidence="11">
    <location>
        <begin position="70"/>
        <end position="81"/>
    </location>
</feature>
<dbReference type="InterPro" id="IPR018764">
    <property type="entry name" value="RskA_C"/>
</dbReference>
<dbReference type="InterPro" id="IPR041916">
    <property type="entry name" value="Anti_sigma_zinc_sf"/>
</dbReference>
<dbReference type="PANTHER" id="PTHR37461">
    <property type="entry name" value="ANTI-SIGMA-K FACTOR RSKA"/>
    <property type="match status" value="1"/>
</dbReference>
<protein>
    <recommendedName>
        <fullName evidence="10">Regulator of SigK</fullName>
    </recommendedName>
    <alternativeName>
        <fullName evidence="9">Sigma-K anti-sigma factor RskA</fullName>
    </alternativeName>
</protein>
<feature type="domain" description="Anti-sigma K factor RskA C-terminal" evidence="13">
    <location>
        <begin position="155"/>
        <end position="299"/>
    </location>
</feature>
<comment type="subcellular location">
    <subcellularLocation>
        <location evidence="2">Cell membrane</location>
    </subcellularLocation>
    <subcellularLocation>
        <location evidence="1">Membrane</location>
        <topology evidence="1">Single-pass membrane protein</topology>
    </subcellularLocation>
</comment>
<dbReference type="InterPro" id="IPR051474">
    <property type="entry name" value="Anti-sigma-K/W_factor"/>
</dbReference>
<evidence type="ECO:0000256" key="11">
    <source>
        <dbReference type="SAM" id="MobiDB-lite"/>
    </source>
</evidence>
<dbReference type="EMBL" id="JBHSLN010000025">
    <property type="protein sequence ID" value="MFC5298281.1"/>
    <property type="molecule type" value="Genomic_DNA"/>
</dbReference>
<feature type="transmembrane region" description="Helical" evidence="12">
    <location>
        <begin position="152"/>
        <end position="172"/>
    </location>
</feature>
<keyword evidence="7 12" id="KW-0472">Membrane</keyword>
<evidence type="ECO:0000256" key="8">
    <source>
        <dbReference type="ARBA" id="ARBA00023163"/>
    </source>
</evidence>
<evidence type="ECO:0000256" key="7">
    <source>
        <dbReference type="ARBA" id="ARBA00023136"/>
    </source>
</evidence>
<feature type="compositionally biased region" description="Low complexity" evidence="11">
    <location>
        <begin position="102"/>
        <end position="129"/>
    </location>
</feature>
<evidence type="ECO:0000259" key="13">
    <source>
        <dbReference type="Pfam" id="PF10099"/>
    </source>
</evidence>
<comment type="caution">
    <text evidence="14">The sequence shown here is derived from an EMBL/GenBank/DDBJ whole genome shotgun (WGS) entry which is preliminary data.</text>
</comment>
<name>A0ABW0FI11_9MICO</name>
<keyword evidence="5 12" id="KW-1133">Transmembrane helix</keyword>
<evidence type="ECO:0000256" key="2">
    <source>
        <dbReference type="ARBA" id="ARBA00004236"/>
    </source>
</evidence>
<accession>A0ABW0FI11</accession>
<feature type="region of interest" description="Disordered" evidence="11">
    <location>
        <begin position="32"/>
        <end position="135"/>
    </location>
</feature>
<evidence type="ECO:0000256" key="1">
    <source>
        <dbReference type="ARBA" id="ARBA00004167"/>
    </source>
</evidence>
<dbReference type="GeneID" id="303296177"/>
<keyword evidence="3" id="KW-1003">Cell membrane</keyword>
<keyword evidence="6" id="KW-0805">Transcription regulation</keyword>
<dbReference type="Gene3D" id="1.10.10.1320">
    <property type="entry name" value="Anti-sigma factor, zinc-finger domain"/>
    <property type="match status" value="1"/>
</dbReference>
<dbReference type="RefSeq" id="WP_343922457.1">
    <property type="nucleotide sequence ID" value="NZ_BAAAIR010000016.1"/>
</dbReference>
<keyword evidence="15" id="KW-1185">Reference proteome</keyword>
<organism evidence="14 15">
    <name type="scientific">Brachybacterium tyrofermentans</name>
    <dbReference type="NCBI Taxonomy" id="47848"/>
    <lineage>
        <taxon>Bacteria</taxon>
        <taxon>Bacillati</taxon>
        <taxon>Actinomycetota</taxon>
        <taxon>Actinomycetes</taxon>
        <taxon>Micrococcales</taxon>
        <taxon>Dermabacteraceae</taxon>
        <taxon>Brachybacterium</taxon>
    </lineage>
</organism>
<keyword evidence="4 12" id="KW-0812">Transmembrane</keyword>
<feature type="compositionally biased region" description="Basic and acidic residues" evidence="11">
    <location>
        <begin position="51"/>
        <end position="62"/>
    </location>
</feature>
<dbReference type="Pfam" id="PF10099">
    <property type="entry name" value="RskA_C"/>
    <property type="match status" value="1"/>
</dbReference>
<evidence type="ECO:0000256" key="3">
    <source>
        <dbReference type="ARBA" id="ARBA00022475"/>
    </source>
</evidence>
<evidence type="ECO:0000256" key="12">
    <source>
        <dbReference type="SAM" id="Phobius"/>
    </source>
</evidence>
<sequence length="307" mass="32466">MNEQKRDMTGAWALNALDADERALIEDFLAQDPDAASEAHSLEETAGELARGLEPEAPRPELKSSLMARISQTPQLSTVDQDSSEEDRSAPRAATHRRAGVPPTDAETETAATSGSTTGPESDAGSDAADGGHDATVIPLDRYRSSVRRSRWLSVAAAALMVTSVAGVGLWSSERAARDDARATIEALESQQAGSDEEQEMISALMAADDTSQLTVPSAHGGDLHVMYSRDQQAMIVQAAGLPELPSDSTYQLWIVDGTAKDAGLISEPDQIVMAREKMSPTAQIGLSIEPAGGSEEPTDVIAIQEL</sequence>
<proteinExistence type="predicted"/>
<evidence type="ECO:0000256" key="6">
    <source>
        <dbReference type="ARBA" id="ARBA00023015"/>
    </source>
</evidence>